<evidence type="ECO:0000313" key="9">
    <source>
        <dbReference type="EMBL" id="EKC38533.1"/>
    </source>
</evidence>
<feature type="compositionally biased region" description="Low complexity" evidence="7">
    <location>
        <begin position="26"/>
        <end position="39"/>
    </location>
</feature>
<keyword evidence="4 9" id="KW-0238">DNA-binding</keyword>
<dbReference type="InterPro" id="IPR039142">
    <property type="entry name" value="NRF1/Ewg"/>
</dbReference>
<organism evidence="9">
    <name type="scientific">Magallana gigas</name>
    <name type="common">Pacific oyster</name>
    <name type="synonym">Crassostrea gigas</name>
    <dbReference type="NCBI Taxonomy" id="29159"/>
    <lineage>
        <taxon>Eukaryota</taxon>
        <taxon>Metazoa</taxon>
        <taxon>Spiralia</taxon>
        <taxon>Lophotrochozoa</taxon>
        <taxon>Mollusca</taxon>
        <taxon>Bivalvia</taxon>
        <taxon>Autobranchia</taxon>
        <taxon>Pteriomorphia</taxon>
        <taxon>Ostreida</taxon>
        <taxon>Ostreoidea</taxon>
        <taxon>Ostreidae</taxon>
        <taxon>Magallana</taxon>
    </lineage>
</organism>
<name>K1QXZ9_MAGGI</name>
<protein>
    <submittedName>
        <fullName evidence="9">DNA-binding protein P3A2</fullName>
    </submittedName>
</protein>
<comment type="similarity">
    <text evidence="2">Belongs to the NRF1/Ewg family.</text>
</comment>
<dbReference type="GO" id="GO:0005634">
    <property type="term" value="C:nucleus"/>
    <property type="evidence" value="ECO:0007669"/>
    <property type="project" value="UniProtKB-SubCell"/>
</dbReference>
<keyword evidence="3" id="KW-0805">Transcription regulation</keyword>
<evidence type="ECO:0000256" key="2">
    <source>
        <dbReference type="ARBA" id="ARBA00005713"/>
    </source>
</evidence>
<evidence type="ECO:0000256" key="7">
    <source>
        <dbReference type="SAM" id="MobiDB-lite"/>
    </source>
</evidence>
<keyword evidence="5" id="KW-0804">Transcription</keyword>
<accession>K1QXZ9</accession>
<evidence type="ECO:0000256" key="4">
    <source>
        <dbReference type="ARBA" id="ARBA00023125"/>
    </source>
</evidence>
<proteinExistence type="inferred from homology"/>
<dbReference type="GO" id="GO:0003700">
    <property type="term" value="F:DNA-binding transcription factor activity"/>
    <property type="evidence" value="ECO:0007669"/>
    <property type="project" value="InterPro"/>
</dbReference>
<dbReference type="AlphaFoldDB" id="K1QXZ9"/>
<gene>
    <name evidence="9" type="ORF">CGI_10017090</name>
</gene>
<keyword evidence="6" id="KW-0539">Nucleus</keyword>
<evidence type="ECO:0000256" key="3">
    <source>
        <dbReference type="ARBA" id="ARBA00023015"/>
    </source>
</evidence>
<dbReference type="HOGENOM" id="CLU_519967_0_0_1"/>
<feature type="region of interest" description="Disordered" evidence="7">
    <location>
        <begin position="16"/>
        <end position="43"/>
    </location>
</feature>
<evidence type="ECO:0000256" key="6">
    <source>
        <dbReference type="ARBA" id="ARBA00023242"/>
    </source>
</evidence>
<dbReference type="InParanoid" id="K1QXZ9"/>
<dbReference type="PANTHER" id="PTHR20338">
    <property type="entry name" value="NUCLEAR RESPIRATORY FACTOR 1"/>
    <property type="match status" value="1"/>
</dbReference>
<evidence type="ECO:0000256" key="5">
    <source>
        <dbReference type="ARBA" id="ARBA00023163"/>
    </source>
</evidence>
<reference evidence="9" key="1">
    <citation type="journal article" date="2012" name="Nature">
        <title>The oyster genome reveals stress adaptation and complexity of shell formation.</title>
        <authorList>
            <person name="Zhang G."/>
            <person name="Fang X."/>
            <person name="Guo X."/>
            <person name="Li L."/>
            <person name="Luo R."/>
            <person name="Xu F."/>
            <person name="Yang P."/>
            <person name="Zhang L."/>
            <person name="Wang X."/>
            <person name="Qi H."/>
            <person name="Xiong Z."/>
            <person name="Que H."/>
            <person name="Xie Y."/>
            <person name="Holland P.W."/>
            <person name="Paps J."/>
            <person name="Zhu Y."/>
            <person name="Wu F."/>
            <person name="Chen Y."/>
            <person name="Wang J."/>
            <person name="Peng C."/>
            <person name="Meng J."/>
            <person name="Yang L."/>
            <person name="Liu J."/>
            <person name="Wen B."/>
            <person name="Zhang N."/>
            <person name="Huang Z."/>
            <person name="Zhu Q."/>
            <person name="Feng Y."/>
            <person name="Mount A."/>
            <person name="Hedgecock D."/>
            <person name="Xu Z."/>
            <person name="Liu Y."/>
            <person name="Domazet-Loso T."/>
            <person name="Du Y."/>
            <person name="Sun X."/>
            <person name="Zhang S."/>
            <person name="Liu B."/>
            <person name="Cheng P."/>
            <person name="Jiang X."/>
            <person name="Li J."/>
            <person name="Fan D."/>
            <person name="Wang W."/>
            <person name="Fu W."/>
            <person name="Wang T."/>
            <person name="Wang B."/>
            <person name="Zhang J."/>
            <person name="Peng Z."/>
            <person name="Li Y."/>
            <person name="Li N."/>
            <person name="Wang J."/>
            <person name="Chen M."/>
            <person name="He Y."/>
            <person name="Tan F."/>
            <person name="Song X."/>
            <person name="Zheng Q."/>
            <person name="Huang R."/>
            <person name="Yang H."/>
            <person name="Du X."/>
            <person name="Chen L."/>
            <person name="Yang M."/>
            <person name="Gaffney P.M."/>
            <person name="Wang S."/>
            <person name="Luo L."/>
            <person name="She Z."/>
            <person name="Ming Y."/>
            <person name="Huang W."/>
            <person name="Zhang S."/>
            <person name="Huang B."/>
            <person name="Zhang Y."/>
            <person name="Qu T."/>
            <person name="Ni P."/>
            <person name="Miao G."/>
            <person name="Wang J."/>
            <person name="Wang Q."/>
            <person name="Steinberg C.E."/>
            <person name="Wang H."/>
            <person name="Li N."/>
            <person name="Qian L."/>
            <person name="Zhang G."/>
            <person name="Li Y."/>
            <person name="Yang H."/>
            <person name="Liu X."/>
            <person name="Wang J."/>
            <person name="Yin Y."/>
            <person name="Wang J."/>
        </authorList>
    </citation>
    <scope>NUCLEOTIDE SEQUENCE [LARGE SCALE GENOMIC DNA]</scope>
    <source>
        <strain evidence="9">05x7-T-G4-1.051#20</strain>
    </source>
</reference>
<feature type="compositionally biased region" description="Polar residues" evidence="7">
    <location>
        <begin position="16"/>
        <end position="25"/>
    </location>
</feature>
<dbReference type="GO" id="GO:0006357">
    <property type="term" value="P:regulation of transcription by RNA polymerase II"/>
    <property type="evidence" value="ECO:0007669"/>
    <property type="project" value="InterPro"/>
</dbReference>
<evidence type="ECO:0000256" key="1">
    <source>
        <dbReference type="ARBA" id="ARBA00004123"/>
    </source>
</evidence>
<comment type="subcellular location">
    <subcellularLocation>
        <location evidence="1">Nucleus</location>
    </subcellularLocation>
</comment>
<dbReference type="EMBL" id="JH817779">
    <property type="protein sequence ID" value="EKC38533.1"/>
    <property type="molecule type" value="Genomic_DNA"/>
</dbReference>
<dbReference type="GO" id="GO:0003677">
    <property type="term" value="F:DNA binding"/>
    <property type="evidence" value="ECO:0007669"/>
    <property type="project" value="UniProtKB-KW"/>
</dbReference>
<evidence type="ECO:0000259" key="8">
    <source>
        <dbReference type="Pfam" id="PF10491"/>
    </source>
</evidence>
<dbReference type="Pfam" id="PF10491">
    <property type="entry name" value="Nrf1_DNA-bind"/>
    <property type="match status" value="1"/>
</dbReference>
<sequence>MNNLVSTGGSIQGSFTMTTSINSGMMSDDMSEPSSPESSFDASDLLGPGGMNDDVTAQLANSGTIGMAAAAAIASGKKHIKRPHAFETNPSIRKRQQTRLLRKLKACIEEYTTRVGQQAVVLCCTPGKSQNSNNYKVFGSQPLESVIRNCKSVVLQDLESTLAEQVPQSQDLAGMQELPPLSIDGIPTSVDKMTQAQLRTFIPEMLKFSTGRSKPGWGKVECRPVWWPGDVPWANVRSDVRTPEQKKKVSWTEALRTIVNNCYKHHGREDLLHVFESSEQKTMLQTINNPDGTISVIQIDTTPNQVVTLQDGTQATVVHTVNQEAPQQEATHAVQTLADVAVNQQEVVTMSGMQMTPVSVEINSDTIGHRIAHINEDGHIILSGDDLGSSQVEKPGTFPYFFGRTDDECIDRVKRAALSPQRLSHKNGNHMWIQYRGIFFEFGVGKSRDVHVSSSPYGHGECASQIESLPAGYSILSVECLEKCAKNYSKRFGLFNDMYRRVHPFVNMMSRILCLPSCPEWCIA</sequence>
<dbReference type="InterPro" id="IPR019525">
    <property type="entry name" value="Nrf1_NLS/DNA-bd_dimer"/>
</dbReference>
<feature type="domain" description="Nuclear respiratory factor 1 NLS/DNA-binding dimerisation" evidence="8">
    <location>
        <begin position="63"/>
        <end position="275"/>
    </location>
</feature>